<evidence type="ECO:0000313" key="9">
    <source>
        <dbReference type="Proteomes" id="UP000002357"/>
    </source>
</evidence>
<comment type="subcellular location">
    <subcellularLocation>
        <location evidence="1">Membrane</location>
        <topology evidence="1">Multi-pass membrane protein</topology>
    </subcellularLocation>
</comment>
<sequence length="181" mass="18744">MPPARGHGRWPGPLRAAGGVRSAPSGPLSSPGRRTYHDHVEIDAWVWWLIGAVGLGIPLVLTAMPEFGMLSAGAVAGAVVAALGGGIVAQVIVFVVVSVALIAVVRPLANRHRTGRPQFTSGVDALKGRQAVVVERVSASGGRIKLAGEIWSARTLDSEMTFEAGQQVDVVEIDGATAVVM</sequence>
<evidence type="ECO:0000256" key="6">
    <source>
        <dbReference type="SAM" id="Phobius"/>
    </source>
</evidence>
<dbReference type="Proteomes" id="UP000002357">
    <property type="component" value="Chromosome"/>
</dbReference>
<evidence type="ECO:0000256" key="4">
    <source>
        <dbReference type="ARBA" id="ARBA00023136"/>
    </source>
</evidence>
<name>E2PXG5_STRCL</name>
<dbReference type="InterPro" id="IPR052165">
    <property type="entry name" value="Membrane_assoc_protease"/>
</dbReference>
<dbReference type="Pfam" id="PF01957">
    <property type="entry name" value="NfeD"/>
    <property type="match status" value="1"/>
</dbReference>
<dbReference type="PANTHER" id="PTHR33507">
    <property type="entry name" value="INNER MEMBRANE PROTEIN YBBJ"/>
    <property type="match status" value="1"/>
</dbReference>
<dbReference type="AlphaFoldDB" id="E2PXG5"/>
<dbReference type="SUPFAM" id="SSF141322">
    <property type="entry name" value="NfeD domain-like"/>
    <property type="match status" value="1"/>
</dbReference>
<keyword evidence="4 6" id="KW-0472">Membrane</keyword>
<evidence type="ECO:0000256" key="2">
    <source>
        <dbReference type="ARBA" id="ARBA00022692"/>
    </source>
</evidence>
<keyword evidence="2 6" id="KW-0812">Transmembrane</keyword>
<accession>E2PXG5</accession>
<dbReference type="Gene3D" id="2.40.50.140">
    <property type="entry name" value="Nucleic acid-binding proteins"/>
    <property type="match status" value="1"/>
</dbReference>
<reference evidence="8 9" key="1">
    <citation type="journal article" date="2010" name="Genome Biol. Evol.">
        <title>The sequence of a 1.8-mb bacterial linear plasmid reveals a rich evolutionary reservoir of secondary metabolic pathways.</title>
        <authorList>
            <person name="Medema M.H."/>
            <person name="Trefzer A."/>
            <person name="Kovalchuk A."/>
            <person name="van den Berg M."/>
            <person name="Mueller U."/>
            <person name="Heijne W."/>
            <person name="Wu L."/>
            <person name="Alam M.T."/>
            <person name="Ronning C.M."/>
            <person name="Nierman W.C."/>
            <person name="Bovenberg R.A.L."/>
            <person name="Breitling R."/>
            <person name="Takano E."/>
        </authorList>
    </citation>
    <scope>NUCLEOTIDE SEQUENCE [LARGE SCALE GENOMIC DNA]</scope>
    <source>
        <strain evidence="9">ATCC 27064 / DSM 738 / JCM 4710 / NBRC 13307 / NCIMB 12785 / NRRL 3585 / VKM Ac-602</strain>
    </source>
</reference>
<dbReference type="eggNOG" id="COG1585">
    <property type="taxonomic scope" value="Bacteria"/>
</dbReference>
<dbReference type="PANTHER" id="PTHR33507:SF3">
    <property type="entry name" value="INNER MEMBRANE PROTEIN YBBJ"/>
    <property type="match status" value="1"/>
</dbReference>
<evidence type="ECO:0000256" key="1">
    <source>
        <dbReference type="ARBA" id="ARBA00004141"/>
    </source>
</evidence>
<proteinExistence type="predicted"/>
<dbReference type="InterPro" id="IPR012340">
    <property type="entry name" value="NA-bd_OB-fold"/>
</dbReference>
<protein>
    <submittedName>
        <fullName evidence="8">Putative membrane protein</fullName>
    </submittedName>
</protein>
<feature type="transmembrane region" description="Helical" evidence="6">
    <location>
        <begin position="76"/>
        <end position="105"/>
    </location>
</feature>
<dbReference type="EMBL" id="CM000913">
    <property type="protein sequence ID" value="EFG06087.1"/>
    <property type="molecule type" value="Genomic_DNA"/>
</dbReference>
<gene>
    <name evidence="8" type="ORF">SCLAV_1009</name>
</gene>
<feature type="transmembrane region" description="Helical" evidence="6">
    <location>
        <begin position="44"/>
        <end position="64"/>
    </location>
</feature>
<evidence type="ECO:0000313" key="8">
    <source>
        <dbReference type="EMBL" id="EFG06087.1"/>
    </source>
</evidence>
<keyword evidence="9" id="KW-1185">Reference proteome</keyword>
<evidence type="ECO:0000256" key="5">
    <source>
        <dbReference type="SAM" id="MobiDB-lite"/>
    </source>
</evidence>
<dbReference type="STRING" id="1901.BB341_22945"/>
<dbReference type="InterPro" id="IPR002810">
    <property type="entry name" value="NfeD-like_C"/>
</dbReference>
<feature type="region of interest" description="Disordered" evidence="5">
    <location>
        <begin position="1"/>
        <end position="32"/>
    </location>
</feature>
<keyword evidence="3 6" id="KW-1133">Transmembrane helix</keyword>
<dbReference type="GO" id="GO:0005886">
    <property type="term" value="C:plasma membrane"/>
    <property type="evidence" value="ECO:0007669"/>
    <property type="project" value="TreeGrafter"/>
</dbReference>
<organism evidence="8 9">
    <name type="scientific">Streptomyces clavuligerus</name>
    <dbReference type="NCBI Taxonomy" id="1901"/>
    <lineage>
        <taxon>Bacteria</taxon>
        <taxon>Bacillati</taxon>
        <taxon>Actinomycetota</taxon>
        <taxon>Actinomycetes</taxon>
        <taxon>Kitasatosporales</taxon>
        <taxon>Streptomycetaceae</taxon>
        <taxon>Streptomyces</taxon>
    </lineage>
</organism>
<feature type="domain" description="NfeD-like C-terminal" evidence="7">
    <location>
        <begin position="123"/>
        <end position="180"/>
    </location>
</feature>
<evidence type="ECO:0000259" key="7">
    <source>
        <dbReference type="Pfam" id="PF01957"/>
    </source>
</evidence>
<evidence type="ECO:0000256" key="3">
    <source>
        <dbReference type="ARBA" id="ARBA00022989"/>
    </source>
</evidence>